<evidence type="ECO:0000256" key="1">
    <source>
        <dbReference type="ARBA" id="ARBA00000085"/>
    </source>
</evidence>
<dbReference type="Pfam" id="PF02518">
    <property type="entry name" value="HATPase_c"/>
    <property type="match status" value="1"/>
</dbReference>
<dbReference type="GO" id="GO:0005524">
    <property type="term" value="F:ATP binding"/>
    <property type="evidence" value="ECO:0007669"/>
    <property type="project" value="UniProtKB-KW"/>
</dbReference>
<protein>
    <recommendedName>
        <fullName evidence="2">histidine kinase</fullName>
        <ecNumber evidence="2">2.7.13.3</ecNumber>
    </recommendedName>
</protein>
<dbReference type="EMBL" id="VIRS01000006">
    <property type="protein sequence ID" value="TQS45046.1"/>
    <property type="molecule type" value="Genomic_DNA"/>
</dbReference>
<feature type="compositionally biased region" description="Gly residues" evidence="9">
    <location>
        <begin position="264"/>
        <end position="315"/>
    </location>
</feature>
<dbReference type="CDD" id="cd16917">
    <property type="entry name" value="HATPase_UhpB-NarQ-NarX-like"/>
    <property type="match status" value="1"/>
</dbReference>
<dbReference type="GO" id="GO:0000155">
    <property type="term" value="F:phosphorelay sensor kinase activity"/>
    <property type="evidence" value="ECO:0007669"/>
    <property type="project" value="InterPro"/>
</dbReference>
<evidence type="ECO:0000313" key="14">
    <source>
        <dbReference type="Proteomes" id="UP000317982"/>
    </source>
</evidence>
<feature type="domain" description="Histidine kinase/HSP90-like ATPase" evidence="11">
    <location>
        <begin position="375"/>
        <end position="458"/>
    </location>
</feature>
<organism evidence="13 14">
    <name type="scientific">Cryptosporangium phraense</name>
    <dbReference type="NCBI Taxonomy" id="2593070"/>
    <lineage>
        <taxon>Bacteria</taxon>
        <taxon>Bacillati</taxon>
        <taxon>Actinomycetota</taxon>
        <taxon>Actinomycetes</taxon>
        <taxon>Cryptosporangiales</taxon>
        <taxon>Cryptosporangiaceae</taxon>
        <taxon>Cryptosporangium</taxon>
    </lineage>
</organism>
<gene>
    <name evidence="13" type="ORF">FL583_11140</name>
</gene>
<dbReference type="InParanoid" id="A0A545AUN8"/>
<keyword evidence="8" id="KW-0902">Two-component regulatory system</keyword>
<evidence type="ECO:0000256" key="2">
    <source>
        <dbReference type="ARBA" id="ARBA00012438"/>
    </source>
</evidence>
<dbReference type="InterPro" id="IPR011712">
    <property type="entry name" value="Sig_transdc_His_kin_sub3_dim/P"/>
</dbReference>
<feature type="region of interest" description="Disordered" evidence="9">
    <location>
        <begin position="240"/>
        <end position="337"/>
    </location>
</feature>
<evidence type="ECO:0000256" key="5">
    <source>
        <dbReference type="ARBA" id="ARBA00022741"/>
    </source>
</evidence>
<comment type="caution">
    <text evidence="13">The sequence shown here is derived from an EMBL/GenBank/DDBJ whole genome shotgun (WGS) entry which is preliminary data.</text>
</comment>
<dbReference type="EC" id="2.7.13.3" evidence="2"/>
<keyword evidence="10" id="KW-0472">Membrane</keyword>
<feature type="domain" description="Signal transduction histidine kinase subgroup 3 dimerisation and phosphoacceptor" evidence="12">
    <location>
        <begin position="171"/>
        <end position="237"/>
    </location>
</feature>
<feature type="transmembrane region" description="Helical" evidence="10">
    <location>
        <begin position="100"/>
        <end position="121"/>
    </location>
</feature>
<comment type="catalytic activity">
    <reaction evidence="1">
        <text>ATP + protein L-histidine = ADP + protein N-phospho-L-histidine.</text>
        <dbReference type="EC" id="2.7.13.3"/>
    </reaction>
</comment>
<dbReference type="Gene3D" id="3.30.565.10">
    <property type="entry name" value="Histidine kinase-like ATPase, C-terminal domain"/>
    <property type="match status" value="1"/>
</dbReference>
<dbReference type="PANTHER" id="PTHR24421:SF10">
    <property type="entry name" value="NITRATE_NITRITE SENSOR PROTEIN NARQ"/>
    <property type="match status" value="1"/>
</dbReference>
<keyword evidence="10" id="KW-1133">Transmembrane helix</keyword>
<dbReference type="GO" id="GO:0016020">
    <property type="term" value="C:membrane"/>
    <property type="evidence" value="ECO:0007669"/>
    <property type="project" value="InterPro"/>
</dbReference>
<dbReference type="Proteomes" id="UP000317982">
    <property type="component" value="Unassembled WGS sequence"/>
</dbReference>
<evidence type="ECO:0000256" key="8">
    <source>
        <dbReference type="ARBA" id="ARBA00023012"/>
    </source>
</evidence>
<evidence type="ECO:0000256" key="9">
    <source>
        <dbReference type="SAM" id="MobiDB-lite"/>
    </source>
</evidence>
<dbReference type="InterPro" id="IPR036890">
    <property type="entry name" value="HATPase_C_sf"/>
</dbReference>
<reference evidence="13 14" key="1">
    <citation type="submission" date="2019-07" db="EMBL/GenBank/DDBJ databases">
        <title>Cryptosporangium phraense sp. nov., isolated from plant litter.</title>
        <authorList>
            <person name="Suriyachadkun C."/>
        </authorList>
    </citation>
    <scope>NUCLEOTIDE SEQUENCE [LARGE SCALE GENOMIC DNA]</scope>
    <source>
        <strain evidence="13 14">A-T 5661</strain>
    </source>
</reference>
<evidence type="ECO:0000259" key="12">
    <source>
        <dbReference type="Pfam" id="PF07730"/>
    </source>
</evidence>
<keyword evidence="6" id="KW-0418">Kinase</keyword>
<feature type="transmembrane region" description="Helical" evidence="10">
    <location>
        <begin position="127"/>
        <end position="149"/>
    </location>
</feature>
<keyword evidence="10" id="KW-0812">Transmembrane</keyword>
<dbReference type="InterPro" id="IPR003594">
    <property type="entry name" value="HATPase_dom"/>
</dbReference>
<keyword evidence="4" id="KW-0808">Transferase</keyword>
<evidence type="ECO:0000256" key="4">
    <source>
        <dbReference type="ARBA" id="ARBA00022679"/>
    </source>
</evidence>
<dbReference type="GO" id="GO:0046983">
    <property type="term" value="F:protein dimerization activity"/>
    <property type="evidence" value="ECO:0007669"/>
    <property type="project" value="InterPro"/>
</dbReference>
<evidence type="ECO:0000259" key="11">
    <source>
        <dbReference type="Pfam" id="PF02518"/>
    </source>
</evidence>
<keyword evidence="5" id="KW-0547">Nucleotide-binding</keyword>
<keyword evidence="3" id="KW-0597">Phosphoprotein</keyword>
<name>A0A545AUN8_9ACTN</name>
<dbReference type="SUPFAM" id="SSF55874">
    <property type="entry name" value="ATPase domain of HSP90 chaperone/DNA topoisomerase II/histidine kinase"/>
    <property type="match status" value="1"/>
</dbReference>
<accession>A0A545AUN8</accession>
<dbReference type="Pfam" id="PF07730">
    <property type="entry name" value="HisKA_3"/>
    <property type="match status" value="1"/>
</dbReference>
<dbReference type="OrthoDB" id="227596at2"/>
<evidence type="ECO:0000256" key="7">
    <source>
        <dbReference type="ARBA" id="ARBA00022840"/>
    </source>
</evidence>
<feature type="transmembrane region" description="Helical" evidence="10">
    <location>
        <begin position="76"/>
        <end position="93"/>
    </location>
</feature>
<evidence type="ECO:0000313" key="13">
    <source>
        <dbReference type="EMBL" id="TQS45046.1"/>
    </source>
</evidence>
<proteinExistence type="predicted"/>
<dbReference type="PANTHER" id="PTHR24421">
    <property type="entry name" value="NITRATE/NITRITE SENSOR PROTEIN NARX-RELATED"/>
    <property type="match status" value="1"/>
</dbReference>
<dbReference type="InterPro" id="IPR050482">
    <property type="entry name" value="Sensor_HK_TwoCompSys"/>
</dbReference>
<keyword evidence="7" id="KW-0067">ATP-binding</keyword>
<evidence type="ECO:0000256" key="6">
    <source>
        <dbReference type="ARBA" id="ARBA00022777"/>
    </source>
</evidence>
<evidence type="ECO:0000256" key="10">
    <source>
        <dbReference type="SAM" id="Phobius"/>
    </source>
</evidence>
<keyword evidence="14" id="KW-1185">Reference proteome</keyword>
<dbReference type="Gene3D" id="1.20.5.1930">
    <property type="match status" value="1"/>
</dbReference>
<sequence>MPAKTRAIAGDVLLAAALTAVTISAAVFLRPETNDALTVVLSVLTAAPIALRQVVPIVTLSIVLGAQLALTLLNGSAFPEGGLALVIAAFTVATHCPRRVALTMYALTLVVIGGCTIALAGRSIPSAVLWSELLKGVVAIVVAGVLGLSTKRWAERAERLAARAERAAANERVRIARELHDVVAHHMSVISLQAGVSRYLLDTDVVAARSALATVEEASREALSEMRRLLDVLRPQETDFTDAPYGAGRTHGTGGPNGASRTHGTGGLNGAGGIHGTGGVHGTGGGAPYGAGRTHGSGGPNGTGGTHSTGGGGPDGNARSYGSDDYERSESYAPQPGLADLDRLVERTRAAGVPVELAVSGPVRPLAPGPDLCAYRVVQESLTNVLKHAGPANVRIDVTYGGSALTLRVVDDGRGSGSAESGGHGIRGMRERAELYGGVLDAGPRDEGGFGVVARLPIGEGK</sequence>
<feature type="transmembrane region" description="Helical" evidence="10">
    <location>
        <begin position="12"/>
        <end position="29"/>
    </location>
</feature>
<dbReference type="RefSeq" id="WP_142704495.1">
    <property type="nucleotide sequence ID" value="NZ_VIRS01000006.1"/>
</dbReference>
<feature type="transmembrane region" description="Helical" evidence="10">
    <location>
        <begin position="36"/>
        <end position="64"/>
    </location>
</feature>
<evidence type="ECO:0000256" key="3">
    <source>
        <dbReference type="ARBA" id="ARBA00022553"/>
    </source>
</evidence>
<dbReference type="AlphaFoldDB" id="A0A545AUN8"/>